<proteinExistence type="predicted"/>
<protein>
    <submittedName>
        <fullName evidence="2">RES domain-containing protein</fullName>
    </submittedName>
</protein>
<dbReference type="InterPro" id="IPR014914">
    <property type="entry name" value="RES_dom"/>
</dbReference>
<reference evidence="3" key="1">
    <citation type="submission" date="2017-09" db="EMBL/GenBank/DDBJ databases">
        <authorList>
            <person name="Varghese N."/>
            <person name="Submissions S."/>
        </authorList>
    </citation>
    <scope>NUCLEOTIDE SEQUENCE [LARGE SCALE GENOMIC DNA]</scope>
    <source>
        <strain evidence="3">JKS000234</strain>
    </source>
</reference>
<feature type="domain" description="RES" evidence="1">
    <location>
        <begin position="15"/>
        <end position="140"/>
    </location>
</feature>
<name>A0A286BSI3_9GAMM</name>
<dbReference type="Pfam" id="PF08808">
    <property type="entry name" value="RES"/>
    <property type="match status" value="1"/>
</dbReference>
<dbReference type="Proteomes" id="UP000219271">
    <property type="component" value="Unassembled WGS sequence"/>
</dbReference>
<evidence type="ECO:0000259" key="1">
    <source>
        <dbReference type="SMART" id="SM00953"/>
    </source>
</evidence>
<keyword evidence="3" id="KW-1185">Reference proteome</keyword>
<evidence type="ECO:0000313" key="2">
    <source>
        <dbReference type="EMBL" id="SOD37117.1"/>
    </source>
</evidence>
<sequence>MIFFRLIKTQYASEAWTGNGAKQFGGRWNHKGHPTIYVATSVSLAALEVLVHVSNESILDEYTLFSIEIPDDEVSYITEDFLPADWRQDPAPVSTMDLGTGWLQSGEGAALIIPSSIIPMENNAVLNPQHPAFKGFLPSVQKLPFAFDHRLIK</sequence>
<organism evidence="2 3">
    <name type="scientific">Candidatus Pantoea floridensis</name>
    <dbReference type="NCBI Taxonomy" id="1938870"/>
    <lineage>
        <taxon>Bacteria</taxon>
        <taxon>Pseudomonadati</taxon>
        <taxon>Pseudomonadota</taxon>
        <taxon>Gammaproteobacteria</taxon>
        <taxon>Enterobacterales</taxon>
        <taxon>Erwiniaceae</taxon>
        <taxon>Pantoea</taxon>
    </lineage>
</organism>
<dbReference type="AlphaFoldDB" id="A0A286BSI3"/>
<dbReference type="EMBL" id="OCMY01000001">
    <property type="protein sequence ID" value="SOD37117.1"/>
    <property type="molecule type" value="Genomic_DNA"/>
</dbReference>
<evidence type="ECO:0000313" key="3">
    <source>
        <dbReference type="Proteomes" id="UP000219271"/>
    </source>
</evidence>
<gene>
    <name evidence="2" type="ORF">SAMN06273570_1442</name>
</gene>
<dbReference type="RefSeq" id="WP_097095212.1">
    <property type="nucleotide sequence ID" value="NZ_OCMY01000001.1"/>
</dbReference>
<dbReference type="SMART" id="SM00953">
    <property type="entry name" value="RES"/>
    <property type="match status" value="1"/>
</dbReference>
<dbReference type="OrthoDB" id="9789501at2"/>
<accession>A0A286BSI3</accession>